<dbReference type="InterPro" id="IPR036748">
    <property type="entry name" value="MTH938-like_sf"/>
</dbReference>
<dbReference type="Gene3D" id="3.40.1230.10">
    <property type="entry name" value="MTH938-like"/>
    <property type="match status" value="1"/>
</dbReference>
<accession>A0A5N0TBZ1</accession>
<dbReference type="SUPFAM" id="SSF64076">
    <property type="entry name" value="MTH938-like"/>
    <property type="match status" value="1"/>
</dbReference>
<dbReference type="Proteomes" id="UP000325372">
    <property type="component" value="Unassembled WGS sequence"/>
</dbReference>
<gene>
    <name evidence="1" type="ORF">F3N42_04435</name>
</gene>
<evidence type="ECO:0000313" key="1">
    <source>
        <dbReference type="EMBL" id="KAA9132480.1"/>
    </source>
</evidence>
<dbReference type="AlphaFoldDB" id="A0A5N0TBZ1"/>
<evidence type="ECO:0000313" key="2">
    <source>
        <dbReference type="Proteomes" id="UP000325372"/>
    </source>
</evidence>
<sequence>MSSLSFDAPGDHVYVHSASADGVRVGERVFTSTVVLARQEIIEDWGPQRLEDISEADFEALLQRRPEMVLLGTGTEQQFLEPQRQAPFYRHQVGVEVMTTQAACRTFNVLALENRDVLAILLPMTGD</sequence>
<dbReference type="EMBL" id="VYXP01000003">
    <property type="protein sequence ID" value="KAA9132480.1"/>
    <property type="molecule type" value="Genomic_DNA"/>
</dbReference>
<name>A0A5N0TBZ1_9GAMM</name>
<proteinExistence type="predicted"/>
<reference evidence="1 2" key="1">
    <citation type="submission" date="2019-09" db="EMBL/GenBank/DDBJ databases">
        <title>Wenzhouxiangella sp. Genome sequencing and assembly.</title>
        <authorList>
            <person name="Zhang R."/>
        </authorList>
    </citation>
    <scope>NUCLEOTIDE SEQUENCE [LARGE SCALE GENOMIC DNA]</scope>
    <source>
        <strain evidence="1 2">W260</strain>
    </source>
</reference>
<dbReference type="RefSeq" id="WP_150863190.1">
    <property type="nucleotide sequence ID" value="NZ_VYXP01000003.1"/>
</dbReference>
<organism evidence="1 2">
    <name type="scientific">Marinihelvus fidelis</name>
    <dbReference type="NCBI Taxonomy" id="2613842"/>
    <lineage>
        <taxon>Bacteria</taxon>
        <taxon>Pseudomonadati</taxon>
        <taxon>Pseudomonadota</taxon>
        <taxon>Gammaproteobacteria</taxon>
        <taxon>Chromatiales</taxon>
        <taxon>Wenzhouxiangellaceae</taxon>
        <taxon>Marinihelvus</taxon>
    </lineage>
</organism>
<keyword evidence="2" id="KW-1185">Reference proteome</keyword>
<dbReference type="PANTHER" id="PTHR21192:SF2">
    <property type="entry name" value="NADH DEHYDROGENASE [UBIQUINONE] 1 ALPHA SUBCOMPLEX ASSEMBLY FACTOR 3"/>
    <property type="match status" value="1"/>
</dbReference>
<comment type="caution">
    <text evidence="1">The sequence shown here is derived from an EMBL/GenBank/DDBJ whole genome shotgun (WGS) entry which is preliminary data.</text>
</comment>
<evidence type="ECO:0008006" key="3">
    <source>
        <dbReference type="Google" id="ProtNLM"/>
    </source>
</evidence>
<dbReference type="Pfam" id="PF04430">
    <property type="entry name" value="DUF498"/>
    <property type="match status" value="1"/>
</dbReference>
<dbReference type="InterPro" id="IPR007523">
    <property type="entry name" value="NDUFAF3/AAMDC"/>
</dbReference>
<protein>
    <recommendedName>
        <fullName evidence="3">Xcc1710-like domain-containing protein</fullName>
    </recommendedName>
</protein>
<dbReference type="PANTHER" id="PTHR21192">
    <property type="entry name" value="NUCLEAR PROTEIN E3-3"/>
    <property type="match status" value="1"/>
</dbReference>